<evidence type="ECO:0000313" key="3">
    <source>
        <dbReference type="Proteomes" id="UP001472866"/>
    </source>
</evidence>
<gene>
    <name evidence="2" type="ORF">HKI87_12g69150</name>
</gene>
<dbReference type="Gene3D" id="1.10.287.1490">
    <property type="match status" value="1"/>
</dbReference>
<protein>
    <submittedName>
        <fullName evidence="2">Uncharacterized protein</fullName>
    </submittedName>
</protein>
<evidence type="ECO:0000256" key="1">
    <source>
        <dbReference type="SAM" id="MobiDB-lite"/>
    </source>
</evidence>
<sequence length="280" mass="30657">MARAMKSGAGSRIAAREAPRSAARVVRVLSHSRRGGNLPADERRASGRTEKAQAPRALEESLSELSYKVASLPDLQQAVSLPPLPDGTEGVNKVQLATSCIVLCIQVALLGLGRKGGEEVEDEGAPEYATELQEDIETLKSRVESLKSCVATSEQKAETAARGVESDLAAAREELAEAREQISVLEEAQAQLLRDQAHNVKEEVEYLEILRENYESVTEELREVKRRLAEFEKREEEEAQSSPALFSSPEAMRGKPPPPTLPVVRVEKEAPAAKKDLRQQ</sequence>
<feature type="compositionally biased region" description="Basic and acidic residues" evidence="1">
    <location>
        <begin position="40"/>
        <end position="57"/>
    </location>
</feature>
<reference evidence="2 3" key="1">
    <citation type="submission" date="2024-03" db="EMBL/GenBank/DDBJ databases">
        <title>Complete genome sequence of the green alga Chloropicon roscoffensis RCC1871.</title>
        <authorList>
            <person name="Lemieux C."/>
            <person name="Pombert J.-F."/>
            <person name="Otis C."/>
            <person name="Turmel M."/>
        </authorList>
    </citation>
    <scope>NUCLEOTIDE SEQUENCE [LARGE SCALE GENOMIC DNA]</scope>
    <source>
        <strain evidence="2 3">RCC1871</strain>
    </source>
</reference>
<accession>A0AAX4PHC7</accession>
<dbReference type="Proteomes" id="UP001472866">
    <property type="component" value="Chromosome 12"/>
</dbReference>
<evidence type="ECO:0000313" key="2">
    <source>
        <dbReference type="EMBL" id="WZN65357.1"/>
    </source>
</evidence>
<organism evidence="2 3">
    <name type="scientific">Chloropicon roscoffensis</name>
    <dbReference type="NCBI Taxonomy" id="1461544"/>
    <lineage>
        <taxon>Eukaryota</taxon>
        <taxon>Viridiplantae</taxon>
        <taxon>Chlorophyta</taxon>
        <taxon>Chloropicophyceae</taxon>
        <taxon>Chloropicales</taxon>
        <taxon>Chloropicaceae</taxon>
        <taxon>Chloropicon</taxon>
    </lineage>
</organism>
<proteinExistence type="predicted"/>
<feature type="region of interest" description="Disordered" evidence="1">
    <location>
        <begin position="1"/>
        <end position="57"/>
    </location>
</feature>
<keyword evidence="3" id="KW-1185">Reference proteome</keyword>
<dbReference type="EMBL" id="CP151512">
    <property type="protein sequence ID" value="WZN65357.1"/>
    <property type="molecule type" value="Genomic_DNA"/>
</dbReference>
<feature type="compositionally biased region" description="Basic and acidic residues" evidence="1">
    <location>
        <begin position="265"/>
        <end position="280"/>
    </location>
</feature>
<dbReference type="AlphaFoldDB" id="A0AAX4PHC7"/>
<feature type="region of interest" description="Disordered" evidence="1">
    <location>
        <begin position="231"/>
        <end position="280"/>
    </location>
</feature>
<name>A0AAX4PHC7_9CHLO</name>